<reference evidence="2" key="2">
    <citation type="journal article" date="2023" name="Microbiol Resour">
        <title>Decontamination and Annotation of the Draft Genome Sequence of the Oomycete Lagenidium giganteum ARSEF 373.</title>
        <authorList>
            <person name="Morgan W.R."/>
            <person name="Tartar A."/>
        </authorList>
    </citation>
    <scope>NUCLEOTIDE SEQUENCE</scope>
    <source>
        <strain evidence="2">ARSEF 373</strain>
    </source>
</reference>
<sequence>MQVYGLLWQLSQPWPWPARWLQMSRWVNVFNVDLFSFRETGAAMGSTLQPFSLWGEMHGYWGYALAYALVPWVAVAAWRLYHRRMQRAGVKDYVVRSLLVENYLLQLGQVVYIPVGLAALRLVNCDEDGRVSVDPSSFLVALPVVLHRRSRCFLIEHIPERHERFLQSKELEYMLGMSTTYLELYMPLCASFRREMATWPVELCMWKAALLLSFSVLRSPFPSKANEGLQGTLIAALIFWQTIRRSWRPPFRLHSTSRFAPVVGWVLSANSIFVLLCANGVRNSLTVATAVLASLKFINGCAFVVFCLLIVHAAQHWWLSRQNQHVRSKLAIGLGKAADSLPSRWPVTESMPDIANFQEEIIHWARALDHASDVLTQTFLSPVSMRPHDEIRAVLEELEECHRSAAAAKHLLSVCIDLSNALSANSSADAVISSCDLTAVSAIRDHGLPPRDVHRCRGHHSIPSCQANNT</sequence>
<proteinExistence type="predicted"/>
<keyword evidence="3" id="KW-1185">Reference proteome</keyword>
<evidence type="ECO:0000256" key="1">
    <source>
        <dbReference type="SAM" id="Phobius"/>
    </source>
</evidence>
<evidence type="ECO:0000313" key="2">
    <source>
        <dbReference type="EMBL" id="DBA04316.1"/>
    </source>
</evidence>
<dbReference type="AlphaFoldDB" id="A0AAV2ZA55"/>
<accession>A0AAV2ZA55</accession>
<dbReference type="Proteomes" id="UP001146120">
    <property type="component" value="Unassembled WGS sequence"/>
</dbReference>
<reference evidence="2" key="1">
    <citation type="submission" date="2022-11" db="EMBL/GenBank/DDBJ databases">
        <authorList>
            <person name="Morgan W.R."/>
            <person name="Tartar A."/>
        </authorList>
    </citation>
    <scope>NUCLEOTIDE SEQUENCE</scope>
    <source>
        <strain evidence="2">ARSEF 373</strain>
    </source>
</reference>
<name>A0AAV2ZA55_9STRA</name>
<comment type="caution">
    <text evidence="2">The sequence shown here is derived from an EMBL/GenBank/DDBJ whole genome shotgun (WGS) entry which is preliminary data.</text>
</comment>
<keyword evidence="1" id="KW-1133">Transmembrane helix</keyword>
<organism evidence="2 3">
    <name type="scientific">Lagenidium giganteum</name>
    <dbReference type="NCBI Taxonomy" id="4803"/>
    <lineage>
        <taxon>Eukaryota</taxon>
        <taxon>Sar</taxon>
        <taxon>Stramenopiles</taxon>
        <taxon>Oomycota</taxon>
        <taxon>Peronosporomycetes</taxon>
        <taxon>Pythiales</taxon>
        <taxon>Pythiaceae</taxon>
    </lineage>
</organism>
<gene>
    <name evidence="2" type="ORF">N0F65_002078</name>
</gene>
<feature type="transmembrane region" description="Helical" evidence="1">
    <location>
        <begin position="259"/>
        <end position="281"/>
    </location>
</feature>
<keyword evidence="1" id="KW-0812">Transmembrane</keyword>
<evidence type="ECO:0000313" key="3">
    <source>
        <dbReference type="Proteomes" id="UP001146120"/>
    </source>
</evidence>
<evidence type="ECO:0008006" key="4">
    <source>
        <dbReference type="Google" id="ProtNLM"/>
    </source>
</evidence>
<protein>
    <recommendedName>
        <fullName evidence="4">Transmembrane protein</fullName>
    </recommendedName>
</protein>
<feature type="transmembrane region" description="Helical" evidence="1">
    <location>
        <begin position="287"/>
        <end position="311"/>
    </location>
</feature>
<dbReference type="EMBL" id="DAKRPA010000009">
    <property type="protein sequence ID" value="DBA04316.1"/>
    <property type="molecule type" value="Genomic_DNA"/>
</dbReference>
<feature type="transmembrane region" description="Helical" evidence="1">
    <location>
        <begin position="60"/>
        <end position="81"/>
    </location>
</feature>
<keyword evidence="1" id="KW-0472">Membrane</keyword>